<dbReference type="Gramene" id="GBG68190">
    <property type="protein sequence ID" value="GBG68190"/>
    <property type="gene ID" value="CBR_g2742"/>
</dbReference>
<comment type="caution">
    <text evidence="1">The sequence shown here is derived from an EMBL/GenBank/DDBJ whole genome shotgun (WGS) entry which is preliminary data.</text>
</comment>
<name>A0A388KDQ3_CHABU</name>
<dbReference type="Proteomes" id="UP000265515">
    <property type="component" value="Unassembled WGS sequence"/>
</dbReference>
<keyword evidence="2" id="KW-1185">Reference proteome</keyword>
<dbReference type="AlphaFoldDB" id="A0A388KDQ3"/>
<dbReference type="EMBL" id="BFEA01000097">
    <property type="protein sequence ID" value="GBG68190.1"/>
    <property type="molecule type" value="Genomic_DNA"/>
</dbReference>
<dbReference type="PANTHER" id="PTHR38019:SF1">
    <property type="entry name" value="N-ACETYLTRANSFERASE DOMAIN-CONTAINING PROTEIN"/>
    <property type="match status" value="1"/>
</dbReference>
<gene>
    <name evidence="1" type="ORF">CBR_g2742</name>
</gene>
<dbReference type="OrthoDB" id="2021191at2759"/>
<dbReference type="STRING" id="69332.A0A388KDQ3"/>
<proteinExistence type="predicted"/>
<dbReference type="PANTHER" id="PTHR38019">
    <property type="entry name" value="KDA ANTIGEN P200, PUTATIVE-RELATED"/>
    <property type="match status" value="1"/>
</dbReference>
<protein>
    <submittedName>
        <fullName evidence="1">Uncharacterized protein</fullName>
    </submittedName>
</protein>
<accession>A0A388KDQ3</accession>
<evidence type="ECO:0000313" key="1">
    <source>
        <dbReference type="EMBL" id="GBG68190.1"/>
    </source>
</evidence>
<organism evidence="1 2">
    <name type="scientific">Chara braunii</name>
    <name type="common">Braun's stonewort</name>
    <dbReference type="NCBI Taxonomy" id="69332"/>
    <lineage>
        <taxon>Eukaryota</taxon>
        <taxon>Viridiplantae</taxon>
        <taxon>Streptophyta</taxon>
        <taxon>Charophyceae</taxon>
        <taxon>Charales</taxon>
        <taxon>Characeae</taxon>
        <taxon>Chara</taxon>
    </lineage>
</organism>
<sequence>MFCAADCFVSCYGMLVDKAACHVVQKSGYSGKRRRIRSVEDIANAFTSGEGPPRAIRLTSPRSLLACLQTGIDPSELQYRPFEEFAEQSYTRELQQVKYEYYEKKRKGVMAPLPCSVAPNY</sequence>
<reference evidence="1 2" key="1">
    <citation type="journal article" date="2018" name="Cell">
        <title>The Chara Genome: Secondary Complexity and Implications for Plant Terrestrialization.</title>
        <authorList>
            <person name="Nishiyama T."/>
            <person name="Sakayama H."/>
            <person name="Vries J.D."/>
            <person name="Buschmann H."/>
            <person name="Saint-Marcoux D."/>
            <person name="Ullrich K.K."/>
            <person name="Haas F.B."/>
            <person name="Vanderstraeten L."/>
            <person name="Becker D."/>
            <person name="Lang D."/>
            <person name="Vosolsobe S."/>
            <person name="Rombauts S."/>
            <person name="Wilhelmsson P.K.I."/>
            <person name="Janitza P."/>
            <person name="Kern R."/>
            <person name="Heyl A."/>
            <person name="Rumpler F."/>
            <person name="Villalobos L.I.A.C."/>
            <person name="Clay J.M."/>
            <person name="Skokan R."/>
            <person name="Toyoda A."/>
            <person name="Suzuki Y."/>
            <person name="Kagoshima H."/>
            <person name="Schijlen E."/>
            <person name="Tajeshwar N."/>
            <person name="Catarino B."/>
            <person name="Hetherington A.J."/>
            <person name="Saltykova A."/>
            <person name="Bonnot C."/>
            <person name="Breuninger H."/>
            <person name="Symeonidi A."/>
            <person name="Radhakrishnan G.V."/>
            <person name="Van Nieuwerburgh F."/>
            <person name="Deforce D."/>
            <person name="Chang C."/>
            <person name="Karol K.G."/>
            <person name="Hedrich R."/>
            <person name="Ulvskov P."/>
            <person name="Glockner G."/>
            <person name="Delwiche C.F."/>
            <person name="Petrasek J."/>
            <person name="Van de Peer Y."/>
            <person name="Friml J."/>
            <person name="Beilby M."/>
            <person name="Dolan L."/>
            <person name="Kohara Y."/>
            <person name="Sugano S."/>
            <person name="Fujiyama A."/>
            <person name="Delaux P.-M."/>
            <person name="Quint M."/>
            <person name="TheiBen G."/>
            <person name="Hagemann M."/>
            <person name="Harholt J."/>
            <person name="Dunand C."/>
            <person name="Zachgo S."/>
            <person name="Langdale J."/>
            <person name="Maumus F."/>
            <person name="Straeten D.V.D."/>
            <person name="Gould S.B."/>
            <person name="Rensing S.A."/>
        </authorList>
    </citation>
    <scope>NUCLEOTIDE SEQUENCE [LARGE SCALE GENOMIC DNA]</scope>
    <source>
        <strain evidence="1 2">S276</strain>
    </source>
</reference>
<evidence type="ECO:0000313" key="2">
    <source>
        <dbReference type="Proteomes" id="UP000265515"/>
    </source>
</evidence>